<dbReference type="GO" id="GO:0051321">
    <property type="term" value="P:meiotic cell cycle"/>
    <property type="evidence" value="ECO:0000318"/>
    <property type="project" value="GO_Central"/>
</dbReference>
<sequence length="949" mass="110874">MSFLPKLREIANNFGVELNRSKISYLLSKFFSLIPQNLNGNEQTELLALSYILKGDTVKSDSILNISRSIPSKYSDILLVLVLLSENNERKANVSLNIPTIKQIENTTDKYQEYNTDITFEDYIKQRFADVQNQQLTLLSTSEASQVIVMTLTGLKTDYTEILDDQIKITTQVRFEHHTEASSIELFRKFCQIGQTRLQIVKSLKHDSFSYEIRHHLAHFDAYISTLIDNSPTSILTKIRPFGQVFKWIYRLLQKESFDDIHKELLLSSQTSFKSSLSLNLWQAAFEETARPLYNFAFTTDEFEQPKILFTFKDIKEDCIFAGELLRFLRDAAPSHPVIELSIKFAEVFLNLENRLNEYEKRCNKAIERNTDQWIRFHAHQEEIKYNKFVREQNAARENLRQERIRELSEMNRLKKAKQEEYDRLRQEAEEYKAKKKEEERQQKEEEKAYIEQVMSAKSANPVMRPLTQHELELVEREKLDLFLEFQDQMRELGASEEQIMKFFPDINIPEDENDALNVNVEEIEEEEEEEKKIVEEEEEQEVEQQAPIKMTPDVSNNLIQLQYTSFVDEIDESETDHQEFHRPQEQQRGNQEEDVQTTNNEQETADNNQILENNQNDNQNMDIEEEEEEEEEDMYELAPPLQTIPAIFHRLVIPSFKLQHKLISKAVFSLIKARDLFVDQLTALRKIFLIQPSPMMDKFIEEFTDIPYQLGSNVRITRAFKQGCEKAGFKGAVSISLDVNQPTTVQGIIEQLDGMIIELAPEEIFLRLLPDSIIKEYVATFRMIMMLALAKAAIKKLWRLDRDSYSHQSDAFAFRFMSHFVIATEAYLYGSALARVVPDLEKVSYNESIEEYLQSHRNVVKIMSIYTLTSQDMLPFKTNLCSALGEIIRYAYGPLLGESGISSNDFFNNAHVFAELTRQMDDSFAGQNETYKLLYLLFEDFLNENNYV</sequence>
<dbReference type="KEGG" id="tva:4746433"/>
<dbReference type="VEuPathDB" id="TrichDB:TVAGG3_0374960"/>
<reference evidence="3" key="1">
    <citation type="submission" date="2006-10" db="EMBL/GenBank/DDBJ databases">
        <authorList>
            <person name="Amadeo P."/>
            <person name="Zhao Q."/>
            <person name="Wortman J."/>
            <person name="Fraser-Liggett C."/>
            <person name="Carlton J."/>
        </authorList>
    </citation>
    <scope>NUCLEOTIDE SEQUENCE</scope>
    <source>
        <strain evidence="3">G3</strain>
    </source>
</reference>
<gene>
    <name evidence="3" type="ORF">TVAG_477720</name>
</gene>
<dbReference type="Proteomes" id="UP000001542">
    <property type="component" value="Unassembled WGS sequence"/>
</dbReference>
<feature type="compositionally biased region" description="Acidic residues" evidence="2">
    <location>
        <begin position="525"/>
        <end position="543"/>
    </location>
</feature>
<feature type="region of interest" description="Disordered" evidence="2">
    <location>
        <begin position="525"/>
        <end position="546"/>
    </location>
</feature>
<feature type="compositionally biased region" description="Acidic residues" evidence="2">
    <location>
        <begin position="623"/>
        <end position="636"/>
    </location>
</feature>
<reference evidence="3" key="2">
    <citation type="journal article" date="2007" name="Science">
        <title>Draft genome sequence of the sexually transmitted pathogen Trichomonas vaginalis.</title>
        <authorList>
            <person name="Carlton J.M."/>
            <person name="Hirt R.P."/>
            <person name="Silva J.C."/>
            <person name="Delcher A.L."/>
            <person name="Schatz M."/>
            <person name="Zhao Q."/>
            <person name="Wortman J.R."/>
            <person name="Bidwell S.L."/>
            <person name="Alsmark U.C.M."/>
            <person name="Besteiro S."/>
            <person name="Sicheritz-Ponten T."/>
            <person name="Noel C.J."/>
            <person name="Dacks J.B."/>
            <person name="Foster P.G."/>
            <person name="Simillion C."/>
            <person name="Van de Peer Y."/>
            <person name="Miranda-Saavedra D."/>
            <person name="Barton G.J."/>
            <person name="Westrop G.D."/>
            <person name="Mueller S."/>
            <person name="Dessi D."/>
            <person name="Fiori P.L."/>
            <person name="Ren Q."/>
            <person name="Paulsen I."/>
            <person name="Zhang H."/>
            <person name="Bastida-Corcuera F.D."/>
            <person name="Simoes-Barbosa A."/>
            <person name="Brown M.T."/>
            <person name="Hayes R.D."/>
            <person name="Mukherjee M."/>
            <person name="Okumura C.Y."/>
            <person name="Schneider R."/>
            <person name="Smith A.J."/>
            <person name="Vanacova S."/>
            <person name="Villalvazo M."/>
            <person name="Haas B.J."/>
            <person name="Pertea M."/>
            <person name="Feldblyum T.V."/>
            <person name="Utterback T.R."/>
            <person name="Shu C.L."/>
            <person name="Osoegawa K."/>
            <person name="de Jong P.J."/>
            <person name="Hrdy I."/>
            <person name="Horvathova L."/>
            <person name="Zubacova Z."/>
            <person name="Dolezal P."/>
            <person name="Malik S.B."/>
            <person name="Logsdon J.M. Jr."/>
            <person name="Henze K."/>
            <person name="Gupta A."/>
            <person name="Wang C.C."/>
            <person name="Dunne R.L."/>
            <person name="Upcroft J.A."/>
            <person name="Upcroft P."/>
            <person name="White O."/>
            <person name="Salzberg S.L."/>
            <person name="Tang P."/>
            <person name="Chiu C.-H."/>
            <person name="Lee Y.-S."/>
            <person name="Embley T.M."/>
            <person name="Coombs G.H."/>
            <person name="Mottram J.C."/>
            <person name="Tachezy J."/>
            <person name="Fraser-Liggett C.M."/>
            <person name="Johnson P.J."/>
        </authorList>
    </citation>
    <scope>NUCLEOTIDE SEQUENCE [LARGE SCALE GENOMIC DNA]</scope>
    <source>
        <strain evidence="3">G3</strain>
    </source>
</reference>
<evidence type="ECO:0000256" key="1">
    <source>
        <dbReference type="SAM" id="Coils"/>
    </source>
</evidence>
<name>A2G246_TRIV3</name>
<dbReference type="GO" id="GO:0000930">
    <property type="term" value="C:gamma-tubulin complex"/>
    <property type="evidence" value="ECO:0000318"/>
    <property type="project" value="GO_Central"/>
</dbReference>
<dbReference type="GO" id="GO:0031122">
    <property type="term" value="P:cytoplasmic microtubule organization"/>
    <property type="evidence" value="ECO:0000318"/>
    <property type="project" value="GO_Central"/>
</dbReference>
<evidence type="ECO:0000256" key="2">
    <source>
        <dbReference type="SAM" id="MobiDB-lite"/>
    </source>
</evidence>
<dbReference type="AlphaFoldDB" id="A2G246"/>
<feature type="region of interest" description="Disordered" evidence="2">
    <location>
        <begin position="574"/>
        <end position="636"/>
    </location>
</feature>
<feature type="compositionally biased region" description="Low complexity" evidence="2">
    <location>
        <begin position="607"/>
        <end position="622"/>
    </location>
</feature>
<dbReference type="GO" id="GO:0051225">
    <property type="term" value="P:spindle assembly"/>
    <property type="evidence" value="ECO:0000318"/>
    <property type="project" value="GO_Central"/>
</dbReference>
<dbReference type="InParanoid" id="A2G246"/>
<keyword evidence="1" id="KW-0175">Coiled coil</keyword>
<organism evidence="3 4">
    <name type="scientific">Trichomonas vaginalis (strain ATCC PRA-98 / G3)</name>
    <dbReference type="NCBI Taxonomy" id="412133"/>
    <lineage>
        <taxon>Eukaryota</taxon>
        <taxon>Metamonada</taxon>
        <taxon>Parabasalia</taxon>
        <taxon>Trichomonadida</taxon>
        <taxon>Trichomonadidae</taxon>
        <taxon>Trichomonas</taxon>
    </lineage>
</organism>
<evidence type="ECO:0000313" key="3">
    <source>
        <dbReference type="EMBL" id="EAX88769.1"/>
    </source>
</evidence>
<protein>
    <recommendedName>
        <fullName evidence="5">Gamma tubulin complex component C-terminal domain-containing protein</fullName>
    </recommendedName>
</protein>
<accession>A2G246</accession>
<proteinExistence type="predicted"/>
<dbReference type="EMBL" id="DS114267">
    <property type="protein sequence ID" value="EAX88769.1"/>
    <property type="molecule type" value="Genomic_DNA"/>
</dbReference>
<dbReference type="GO" id="GO:0000278">
    <property type="term" value="P:mitotic cell cycle"/>
    <property type="evidence" value="ECO:0000318"/>
    <property type="project" value="GO_Central"/>
</dbReference>
<feature type="coiled-coil region" evidence="1">
    <location>
        <begin position="397"/>
        <end position="454"/>
    </location>
</feature>
<keyword evidence="4" id="KW-1185">Reference proteome</keyword>
<evidence type="ECO:0000313" key="4">
    <source>
        <dbReference type="Proteomes" id="UP000001542"/>
    </source>
</evidence>
<dbReference type="VEuPathDB" id="TrichDB:TVAG_477720"/>
<feature type="compositionally biased region" description="Basic and acidic residues" evidence="2">
    <location>
        <begin position="576"/>
        <end position="586"/>
    </location>
</feature>
<dbReference type="RefSeq" id="XP_001301699.1">
    <property type="nucleotide sequence ID" value="XM_001301698.1"/>
</dbReference>
<dbReference type="OrthoDB" id="10598120at2759"/>
<dbReference type="GO" id="GO:0007020">
    <property type="term" value="P:microtubule nucleation"/>
    <property type="evidence" value="ECO:0000318"/>
    <property type="project" value="GO_Central"/>
</dbReference>
<evidence type="ECO:0008006" key="5">
    <source>
        <dbReference type="Google" id="ProtNLM"/>
    </source>
</evidence>
<dbReference type="GO" id="GO:0043015">
    <property type="term" value="F:gamma-tubulin binding"/>
    <property type="evidence" value="ECO:0000318"/>
    <property type="project" value="GO_Central"/>
</dbReference>